<protein>
    <recommendedName>
        <fullName evidence="3">Replication-relaxation</fullName>
    </recommendedName>
</protein>
<evidence type="ECO:0008006" key="3">
    <source>
        <dbReference type="Google" id="ProtNLM"/>
    </source>
</evidence>
<sequence length="300" mass="33540">MLTTDQIAALEFGSLRRAQHRMAELYELGVVWRFRYPLLGGGSQPWRYTLGYAGARMMTATRGEDPPSPRTHQTRLERLAASPKLGHLLGVNDFFTQLASHARRAALRAPNTWRGEGLCRWLSEQQVCTHYEKTFLRNPHGGFNQPGSGLRMRPDGYGCWRARGIALAFYLEYDTGTEPLSRVAEKIERYVGRDDAEAELLEGVILFSLHSTRREQGLRAELARLPPTIMPIATTARDYGDPAGPAGPVWLLANPPPGVHVERCTLLQLARVIGTEPSGKPTVLERRHQQTLERLGLANP</sequence>
<organism evidence="1 2">
    <name type="scientific">Pseudonocardia eucalypti</name>
    <dbReference type="NCBI Taxonomy" id="648755"/>
    <lineage>
        <taxon>Bacteria</taxon>
        <taxon>Bacillati</taxon>
        <taxon>Actinomycetota</taxon>
        <taxon>Actinomycetes</taxon>
        <taxon>Pseudonocardiales</taxon>
        <taxon>Pseudonocardiaceae</taxon>
        <taxon>Pseudonocardia</taxon>
    </lineage>
</organism>
<dbReference type="Pfam" id="PF13814">
    <property type="entry name" value="Replic_Relax"/>
    <property type="match status" value="1"/>
</dbReference>
<reference evidence="2" key="1">
    <citation type="journal article" date="2019" name="Int. J. Syst. Evol. Microbiol.">
        <title>The Global Catalogue of Microorganisms (GCM) 10K type strain sequencing project: providing services to taxonomists for standard genome sequencing and annotation.</title>
        <authorList>
            <consortium name="The Broad Institute Genomics Platform"/>
            <consortium name="The Broad Institute Genome Sequencing Center for Infectious Disease"/>
            <person name="Wu L."/>
            <person name="Ma J."/>
        </authorList>
    </citation>
    <scope>NUCLEOTIDE SEQUENCE [LARGE SCALE GENOMIC DNA]</scope>
    <source>
        <strain evidence="2">JCM 18303</strain>
    </source>
</reference>
<gene>
    <name evidence="1" type="ORF">GCM10023321_19370</name>
</gene>
<proteinExistence type="predicted"/>
<keyword evidence="2" id="KW-1185">Reference proteome</keyword>
<comment type="caution">
    <text evidence="1">The sequence shown here is derived from an EMBL/GenBank/DDBJ whole genome shotgun (WGS) entry which is preliminary data.</text>
</comment>
<evidence type="ECO:0000313" key="1">
    <source>
        <dbReference type="EMBL" id="GAA5151768.1"/>
    </source>
</evidence>
<evidence type="ECO:0000313" key="2">
    <source>
        <dbReference type="Proteomes" id="UP001428817"/>
    </source>
</evidence>
<dbReference type="EMBL" id="BAABJP010000007">
    <property type="protein sequence ID" value="GAA5151768.1"/>
    <property type="molecule type" value="Genomic_DNA"/>
</dbReference>
<dbReference type="InterPro" id="IPR025855">
    <property type="entry name" value="Replic_Relax"/>
</dbReference>
<name>A0ABP9PT50_9PSEU</name>
<dbReference type="Proteomes" id="UP001428817">
    <property type="component" value="Unassembled WGS sequence"/>
</dbReference>
<accession>A0ABP9PT50</accession>